<keyword evidence="9" id="KW-1185">Reference proteome</keyword>
<evidence type="ECO:0000256" key="4">
    <source>
        <dbReference type="ARBA" id="ARBA00022989"/>
    </source>
</evidence>
<feature type="transmembrane region" description="Helical" evidence="6">
    <location>
        <begin position="114"/>
        <end position="135"/>
    </location>
</feature>
<dbReference type="Pfam" id="PF07690">
    <property type="entry name" value="MFS_1"/>
    <property type="match status" value="1"/>
</dbReference>
<feature type="transmembrane region" description="Helical" evidence="6">
    <location>
        <begin position="215"/>
        <end position="239"/>
    </location>
</feature>
<keyword evidence="5 6" id="KW-0472">Membrane</keyword>
<dbReference type="PROSITE" id="PS50850">
    <property type="entry name" value="MFS"/>
    <property type="match status" value="1"/>
</dbReference>
<evidence type="ECO:0000313" key="8">
    <source>
        <dbReference type="EMBL" id="WPA93755.1"/>
    </source>
</evidence>
<feature type="transmembrane region" description="Helical" evidence="6">
    <location>
        <begin position="84"/>
        <end position="108"/>
    </location>
</feature>
<dbReference type="InterPro" id="IPR020846">
    <property type="entry name" value="MFS_dom"/>
</dbReference>
<evidence type="ECO:0000256" key="2">
    <source>
        <dbReference type="ARBA" id="ARBA00022475"/>
    </source>
</evidence>
<evidence type="ECO:0000256" key="5">
    <source>
        <dbReference type="ARBA" id="ARBA00023136"/>
    </source>
</evidence>
<dbReference type="SUPFAM" id="SSF103473">
    <property type="entry name" value="MFS general substrate transporter"/>
    <property type="match status" value="1"/>
</dbReference>
<dbReference type="Gene3D" id="1.20.1250.20">
    <property type="entry name" value="MFS general substrate transporter like domains"/>
    <property type="match status" value="1"/>
</dbReference>
<evidence type="ECO:0000256" key="3">
    <source>
        <dbReference type="ARBA" id="ARBA00022692"/>
    </source>
</evidence>
<feature type="transmembrane region" description="Helical" evidence="6">
    <location>
        <begin position="142"/>
        <end position="163"/>
    </location>
</feature>
<proteinExistence type="predicted"/>
<feature type="transmembrane region" description="Helical" evidence="6">
    <location>
        <begin position="341"/>
        <end position="365"/>
    </location>
</feature>
<feature type="transmembrane region" description="Helical" evidence="6">
    <location>
        <begin position="57"/>
        <end position="77"/>
    </location>
</feature>
<dbReference type="Proteomes" id="UP001302443">
    <property type="component" value="Chromosome"/>
</dbReference>
<name>A0ABZ0N722_9GAMM</name>
<feature type="transmembrane region" description="Helical" evidence="6">
    <location>
        <begin position="305"/>
        <end position="329"/>
    </location>
</feature>
<dbReference type="PANTHER" id="PTHR43124:SF3">
    <property type="entry name" value="CHLORAMPHENICOL EFFLUX PUMP RV0191"/>
    <property type="match status" value="1"/>
</dbReference>
<dbReference type="InterPro" id="IPR036259">
    <property type="entry name" value="MFS_trans_sf"/>
</dbReference>
<dbReference type="PANTHER" id="PTHR43124">
    <property type="entry name" value="PURINE EFFLUX PUMP PBUE"/>
    <property type="match status" value="1"/>
</dbReference>
<reference evidence="8 9" key="1">
    <citation type="submission" date="2023-09" db="EMBL/GenBank/DDBJ databases">
        <title>Genomic Revisitation and Reclassification of the Genus Providencia.</title>
        <authorList>
            <person name="Dong X."/>
        </authorList>
    </citation>
    <scope>NUCLEOTIDE SEQUENCE [LARGE SCALE GENOMIC DNA]</scope>
    <source>
        <strain evidence="8 9">D4759</strain>
    </source>
</reference>
<comment type="subcellular location">
    <subcellularLocation>
        <location evidence="1">Cell membrane</location>
        <topology evidence="1">Multi-pass membrane protein</topology>
    </subcellularLocation>
</comment>
<feature type="transmembrane region" description="Helical" evidence="6">
    <location>
        <begin position="20"/>
        <end position="45"/>
    </location>
</feature>
<keyword evidence="4 6" id="KW-1133">Transmembrane helix</keyword>
<feature type="transmembrane region" description="Helical" evidence="6">
    <location>
        <begin position="371"/>
        <end position="390"/>
    </location>
</feature>
<organism evidence="8 9">
    <name type="scientific">Providencia zhijiangensis</name>
    <dbReference type="NCBI Taxonomy" id="3053982"/>
    <lineage>
        <taxon>Bacteria</taxon>
        <taxon>Pseudomonadati</taxon>
        <taxon>Pseudomonadota</taxon>
        <taxon>Gammaproteobacteria</taxon>
        <taxon>Enterobacterales</taxon>
        <taxon>Morganellaceae</taxon>
        <taxon>Providencia</taxon>
    </lineage>
</organism>
<feature type="transmembrane region" description="Helical" evidence="6">
    <location>
        <begin position="169"/>
        <end position="194"/>
    </location>
</feature>
<dbReference type="InterPro" id="IPR011701">
    <property type="entry name" value="MFS"/>
</dbReference>
<evidence type="ECO:0000259" key="7">
    <source>
        <dbReference type="PROSITE" id="PS50850"/>
    </source>
</evidence>
<sequence length="395" mass="42095">MTNTITIEGNATFQQRWGAILTLMLATFSVVTTEMIPVGLLTPIVEDFSVSLATTGFLMTLPAITAAISSPLIVLFTRSVDRKTLLLIGAILLTLCNLVAALTPYYWLLLISRLFVGVCIGIIWALAGGLVPRLVAAPSVALATSLVFGGVAAASVLGVPFGILMGEWLGWRAAFASMSFISLLLLFSLLTQLPSLPAMTSPTFKTFITQIKRPIIINGLLITLLIVSGHFMAFTYIRALLSSNGLISNDLLGGILLIYGLAGIVGNFLFGLTANKHLNFVVVMIASGLILSLGAYIFFPMSVWMVLSTMVLWGIAYGGVSVALMTWMMRYSAHNIEATSSLYIAFFNSGIALGSALGGVFVSLYGLMGNLHVAVLSFVAALALLGINYYQKKAL</sequence>
<accession>A0ABZ0N722</accession>
<protein>
    <submittedName>
        <fullName evidence="8">MFS transporter</fullName>
    </submittedName>
</protein>
<feature type="transmembrane region" description="Helical" evidence="6">
    <location>
        <begin position="251"/>
        <end position="270"/>
    </location>
</feature>
<keyword evidence="2" id="KW-1003">Cell membrane</keyword>
<evidence type="ECO:0000313" key="9">
    <source>
        <dbReference type="Proteomes" id="UP001302443"/>
    </source>
</evidence>
<evidence type="ECO:0000256" key="6">
    <source>
        <dbReference type="SAM" id="Phobius"/>
    </source>
</evidence>
<keyword evidence="3 6" id="KW-0812">Transmembrane</keyword>
<dbReference type="RefSeq" id="WP_286270786.1">
    <property type="nucleotide sequence ID" value="NZ_CP135990.1"/>
</dbReference>
<feature type="transmembrane region" description="Helical" evidence="6">
    <location>
        <begin position="277"/>
        <end position="299"/>
    </location>
</feature>
<dbReference type="EMBL" id="CP135990">
    <property type="protein sequence ID" value="WPA93755.1"/>
    <property type="molecule type" value="Genomic_DNA"/>
</dbReference>
<gene>
    <name evidence="8" type="ORF">QS795_008340</name>
</gene>
<dbReference type="InterPro" id="IPR050189">
    <property type="entry name" value="MFS_Efflux_Transporters"/>
</dbReference>
<evidence type="ECO:0000256" key="1">
    <source>
        <dbReference type="ARBA" id="ARBA00004651"/>
    </source>
</evidence>
<feature type="domain" description="Major facilitator superfamily (MFS) profile" evidence="7">
    <location>
        <begin position="19"/>
        <end position="395"/>
    </location>
</feature>
<dbReference type="CDD" id="cd17324">
    <property type="entry name" value="MFS_NepI_like"/>
    <property type="match status" value="1"/>
</dbReference>